<organism evidence="2 3">
    <name type="scientific">Tessaracoccus lapidicaptus</name>
    <dbReference type="NCBI Taxonomy" id="1427523"/>
    <lineage>
        <taxon>Bacteria</taxon>
        <taxon>Bacillati</taxon>
        <taxon>Actinomycetota</taxon>
        <taxon>Actinomycetes</taxon>
        <taxon>Propionibacteriales</taxon>
        <taxon>Propionibacteriaceae</taxon>
        <taxon>Tessaracoccus</taxon>
    </lineage>
</organism>
<evidence type="ECO:0000313" key="2">
    <source>
        <dbReference type="EMBL" id="OCL31954.1"/>
    </source>
</evidence>
<dbReference type="InterPro" id="IPR003737">
    <property type="entry name" value="GlcNAc_PI_deacetylase-related"/>
</dbReference>
<dbReference type="PANTHER" id="PTHR12993:SF11">
    <property type="entry name" value="N-ACETYLGLUCOSAMINYL-PHOSPHATIDYLINOSITOL DE-N-ACETYLASE"/>
    <property type="match status" value="1"/>
</dbReference>
<dbReference type="RefSeq" id="WP_068752405.1">
    <property type="nucleotide sequence ID" value="NZ_LR214441.1"/>
</dbReference>
<accession>A0A1C0AIS6</accession>
<dbReference type="AlphaFoldDB" id="A0A1C0AIS6"/>
<dbReference type="Proteomes" id="UP000093501">
    <property type="component" value="Unassembled WGS sequence"/>
</dbReference>
<reference evidence="3" key="1">
    <citation type="submission" date="2016-07" db="EMBL/GenBank/DDBJ databases">
        <authorList>
            <person name="Florea S."/>
            <person name="Webb J.S."/>
            <person name="Jaromczyk J."/>
            <person name="Schardl C.L."/>
        </authorList>
    </citation>
    <scope>NUCLEOTIDE SEQUENCE [LARGE SCALE GENOMIC DNA]</scope>
    <source>
        <strain evidence="3">IPBSL-7</strain>
    </source>
</reference>
<dbReference type="GO" id="GO:0016811">
    <property type="term" value="F:hydrolase activity, acting on carbon-nitrogen (but not peptide) bonds, in linear amides"/>
    <property type="evidence" value="ECO:0007669"/>
    <property type="project" value="TreeGrafter"/>
</dbReference>
<dbReference type="InterPro" id="IPR024078">
    <property type="entry name" value="LmbE-like_dom_sf"/>
</dbReference>
<dbReference type="PANTHER" id="PTHR12993">
    <property type="entry name" value="N-ACETYLGLUCOSAMINYL-PHOSPHATIDYLINOSITOL DE-N-ACETYLASE-RELATED"/>
    <property type="match status" value="1"/>
</dbReference>
<evidence type="ECO:0000256" key="1">
    <source>
        <dbReference type="ARBA" id="ARBA00022833"/>
    </source>
</evidence>
<keyword evidence="3" id="KW-1185">Reference proteome</keyword>
<dbReference type="GO" id="GO:0016137">
    <property type="term" value="P:glycoside metabolic process"/>
    <property type="evidence" value="ECO:0007669"/>
    <property type="project" value="UniProtKB-ARBA"/>
</dbReference>
<name>A0A1C0AIS6_9ACTN</name>
<evidence type="ECO:0000313" key="3">
    <source>
        <dbReference type="Proteomes" id="UP000093501"/>
    </source>
</evidence>
<gene>
    <name evidence="2" type="ORF">BCR15_07825</name>
</gene>
<keyword evidence="1" id="KW-0862">Zinc</keyword>
<proteinExistence type="predicted"/>
<dbReference type="EMBL" id="MBQD01000024">
    <property type="protein sequence ID" value="OCL31954.1"/>
    <property type="molecule type" value="Genomic_DNA"/>
</dbReference>
<comment type="caution">
    <text evidence="2">The sequence shown here is derived from an EMBL/GenBank/DDBJ whole genome shotgun (WGS) entry which is preliminary data.</text>
</comment>
<protein>
    <submittedName>
        <fullName evidence="2">Uncharacterized protein</fullName>
    </submittedName>
</protein>
<dbReference type="Gene3D" id="3.40.50.10320">
    <property type="entry name" value="LmbE-like"/>
    <property type="match status" value="1"/>
</dbReference>
<dbReference type="SUPFAM" id="SSF102588">
    <property type="entry name" value="LmbE-like"/>
    <property type="match status" value="1"/>
</dbReference>
<sequence>MTEALPNWKRVLVVVAHPDDESFGLGAVIARLVDDGAEVSVLCLTAGEASTLGASPDLAEIRAAELDAAASALGCRTTALRTHPDGGLPGREAALIDDIEVAVDTTRPDGLLVFAVEGGVTGHPDHEAASRAALTVAAERGLPVLEWGLPDEVAAVLRGEFGAGFTGHAADALPIVIDVDRARQIQAAHLHVTQAIPGSVLWRRLELLGTREYLRLTQPDGR</sequence>
<dbReference type="Pfam" id="PF02585">
    <property type="entry name" value="PIG-L"/>
    <property type="match status" value="1"/>
</dbReference>